<dbReference type="HOGENOM" id="CLU_005965_2_1_0"/>
<reference evidence="7" key="1">
    <citation type="submission" date="2014-02" db="EMBL/GenBank/DDBJ databases">
        <title>Complete genome sequence and comparative genomic analysis of the nitrogen-fixing bacterium Leptospirillum ferriphilum YSK.</title>
        <authorList>
            <person name="Guo X."/>
            <person name="Yin H."/>
            <person name="Liang Y."/>
            <person name="Hu Q."/>
            <person name="Ma L."/>
            <person name="Xiao Y."/>
            <person name="Zhang X."/>
            <person name="Qiu G."/>
            <person name="Liu X."/>
        </authorList>
    </citation>
    <scope>NUCLEOTIDE SEQUENCE [LARGE SCALE GENOMIC DNA]</scope>
    <source>
        <strain evidence="7">YSK</strain>
    </source>
</reference>
<organism evidence="6 7">
    <name type="scientific">Leptospirillum ferriphilum YSK</name>
    <dbReference type="NCBI Taxonomy" id="1441628"/>
    <lineage>
        <taxon>Bacteria</taxon>
        <taxon>Pseudomonadati</taxon>
        <taxon>Nitrospirota</taxon>
        <taxon>Nitrospiria</taxon>
        <taxon>Nitrospirales</taxon>
        <taxon>Nitrospiraceae</taxon>
        <taxon>Leptospirillum</taxon>
    </lineage>
</organism>
<keyword evidence="3 5" id="KW-0067">ATP-binding</keyword>
<evidence type="ECO:0000256" key="2">
    <source>
        <dbReference type="ARBA" id="ARBA00022741"/>
    </source>
</evidence>
<dbReference type="InterPro" id="IPR029047">
    <property type="entry name" value="HSP70_peptide-bd_sf"/>
</dbReference>
<dbReference type="Gene3D" id="3.90.640.10">
    <property type="entry name" value="Actin, Chain A, domain 4"/>
    <property type="match status" value="1"/>
</dbReference>
<dbReference type="Proteomes" id="UP000027059">
    <property type="component" value="Chromosome"/>
</dbReference>
<evidence type="ECO:0000256" key="1">
    <source>
        <dbReference type="ARBA" id="ARBA00007381"/>
    </source>
</evidence>
<dbReference type="AlphaFoldDB" id="A0A059XNG4"/>
<keyword evidence="2 5" id="KW-0547">Nucleotide-binding</keyword>
<dbReference type="PRINTS" id="PR00301">
    <property type="entry name" value="HEATSHOCK70"/>
</dbReference>
<dbReference type="PROSITE" id="PS01036">
    <property type="entry name" value="HSP70_3"/>
    <property type="match status" value="1"/>
</dbReference>
<evidence type="ECO:0000256" key="5">
    <source>
        <dbReference type="RuleBase" id="RU003322"/>
    </source>
</evidence>
<protein>
    <submittedName>
        <fullName evidence="6">Molecular chaperone HscA</fullName>
    </submittedName>
</protein>
<reference evidence="6 7" key="2">
    <citation type="journal article" date="2015" name="Biomed. Res. Int.">
        <title>Effects of Arsenite Resistance on the Growth and Functional Gene Expression of Leptospirillum ferriphilum and Acidithiobacillus thiooxidans in Pure Culture and Coculture.</title>
        <authorList>
            <person name="Jiang H."/>
            <person name="Liang Y."/>
            <person name="Yin H."/>
            <person name="Xiao Y."/>
            <person name="Guo X."/>
            <person name="Xu Y."/>
            <person name="Hu Q."/>
            <person name="Liu H."/>
            <person name="Liu X."/>
        </authorList>
    </citation>
    <scope>NUCLEOTIDE SEQUENCE [LARGE SCALE GENOMIC DNA]</scope>
    <source>
        <strain evidence="6 7">YSK</strain>
    </source>
</reference>
<dbReference type="Pfam" id="PF00012">
    <property type="entry name" value="HSP70"/>
    <property type="match status" value="1"/>
</dbReference>
<dbReference type="OrthoDB" id="9766019at2"/>
<dbReference type="NCBIfam" id="NF003520">
    <property type="entry name" value="PRK05183.1"/>
    <property type="match status" value="1"/>
</dbReference>
<dbReference type="Gene3D" id="1.20.1270.10">
    <property type="match status" value="1"/>
</dbReference>
<dbReference type="GO" id="GO:0005524">
    <property type="term" value="F:ATP binding"/>
    <property type="evidence" value="ECO:0007669"/>
    <property type="project" value="UniProtKB-KW"/>
</dbReference>
<dbReference type="InterPro" id="IPR018181">
    <property type="entry name" value="Heat_shock_70_CS"/>
</dbReference>
<dbReference type="NCBIfam" id="NF001413">
    <property type="entry name" value="PRK00290.1"/>
    <property type="match status" value="1"/>
</dbReference>
<dbReference type="PROSITE" id="PS00329">
    <property type="entry name" value="HSP70_2"/>
    <property type="match status" value="1"/>
</dbReference>
<evidence type="ECO:0000256" key="4">
    <source>
        <dbReference type="ARBA" id="ARBA00023186"/>
    </source>
</evidence>
<dbReference type="EMBL" id="CP007243">
    <property type="protein sequence ID" value="AIA30079.1"/>
    <property type="molecule type" value="Genomic_DNA"/>
</dbReference>
<dbReference type="FunFam" id="3.90.640.10:FF:000003">
    <property type="entry name" value="Molecular chaperone DnaK"/>
    <property type="match status" value="1"/>
</dbReference>
<dbReference type="Gene3D" id="3.30.420.40">
    <property type="match status" value="2"/>
</dbReference>
<sequence>MSRTVVGIDLGTTNSLVAVMIDDRIVVIPDDDGRPLLPSVVALSPAGVQVGYPARARLNDPETTVVYSAKRLMGKSFEDVRQELPLLSYPVESVRDLPMIPDRFRNRHLSPPEIGAIVLGELKKRAERYLNQPVQDAVITVPAYFNDAQRQATKDAGQMAGLNVLRIVNEPTSAALAYGFGSGKDGIFAVYDLGGGTFDFSLLKVRKGIFEVLATNGDTHLGGDDFDQAIVEHWQSLHLDLKNSAQRFEVRDLLRKEAEKAKIALSSADSVRIHIPSLGLDTSLTRTTLNHLVEPLVQRTLVPVRRALEDAGIPVQEVDGVILVGGATRLPRIKEAVRDLFGKPIYDSVDPDLVVAEGAAVQGHILSGQRKDLLLLDVTPLSLGIETMGGVMSTLIPRNTTIPTQAKEMFTTFLDGQTRVDIHVLQGERELAKDNRSLARFSLTGIEPMIAGAARIEVTFMIDANGILDVRAVDQKTGQSQGVVVHSSYGLSREDVRDLIKESFVHAKEDFETRLLIDARTEAKTVLNATRRALEKLDDAIVPPEERATIHEQMTRLEKAMEGTDGRKVRDETTRLDQVTRPLAERLMNHSVQEALGGKTVDN</sequence>
<dbReference type="SUPFAM" id="SSF100934">
    <property type="entry name" value="Heat shock protein 70kD (HSP70), C-terminal subdomain"/>
    <property type="match status" value="1"/>
</dbReference>
<gene>
    <name evidence="6" type="ORF">Y981_02455</name>
</gene>
<keyword evidence="7" id="KW-1185">Reference proteome</keyword>
<name>A0A059XNG4_9BACT</name>
<dbReference type="SUPFAM" id="SSF53067">
    <property type="entry name" value="Actin-like ATPase domain"/>
    <property type="match status" value="2"/>
</dbReference>
<dbReference type="InterPro" id="IPR029048">
    <property type="entry name" value="HSP70_C_sf"/>
</dbReference>
<evidence type="ECO:0000313" key="6">
    <source>
        <dbReference type="EMBL" id="AIA30079.1"/>
    </source>
</evidence>
<dbReference type="GO" id="GO:0140662">
    <property type="term" value="F:ATP-dependent protein folding chaperone"/>
    <property type="evidence" value="ECO:0007669"/>
    <property type="project" value="InterPro"/>
</dbReference>
<dbReference type="SUPFAM" id="SSF100920">
    <property type="entry name" value="Heat shock protein 70kD (HSP70), peptide-binding domain"/>
    <property type="match status" value="1"/>
</dbReference>
<dbReference type="InterPro" id="IPR013126">
    <property type="entry name" value="Hsp_70_fam"/>
</dbReference>
<dbReference type="Gene3D" id="2.60.34.10">
    <property type="entry name" value="Substrate Binding Domain Of DNAk, Chain A, domain 1"/>
    <property type="match status" value="1"/>
</dbReference>
<dbReference type="PANTHER" id="PTHR19375">
    <property type="entry name" value="HEAT SHOCK PROTEIN 70KDA"/>
    <property type="match status" value="1"/>
</dbReference>
<dbReference type="RefSeq" id="WP_038504559.1">
    <property type="nucleotide sequence ID" value="NZ_CP007243.1"/>
</dbReference>
<dbReference type="PROSITE" id="PS00297">
    <property type="entry name" value="HSP70_1"/>
    <property type="match status" value="1"/>
</dbReference>
<keyword evidence="4" id="KW-0143">Chaperone</keyword>
<dbReference type="KEGG" id="lfp:Y981_02455"/>
<accession>A0A059XNG4</accession>
<dbReference type="InterPro" id="IPR043129">
    <property type="entry name" value="ATPase_NBD"/>
</dbReference>
<proteinExistence type="inferred from homology"/>
<comment type="similarity">
    <text evidence="1 5">Belongs to the heat shock protein 70 family.</text>
</comment>
<evidence type="ECO:0000313" key="7">
    <source>
        <dbReference type="Proteomes" id="UP000027059"/>
    </source>
</evidence>
<evidence type="ECO:0000256" key="3">
    <source>
        <dbReference type="ARBA" id="ARBA00022840"/>
    </source>
</evidence>